<dbReference type="InterPro" id="IPR014046">
    <property type="entry name" value="C-di-AMP_synthase"/>
</dbReference>
<keyword evidence="6 10" id="KW-0547">Nucleotide-binding</keyword>
<organism evidence="12 13">
    <name type="scientific">Anaeroplasma bactoclasticum</name>
    <dbReference type="NCBI Taxonomy" id="2088"/>
    <lineage>
        <taxon>Bacteria</taxon>
        <taxon>Bacillati</taxon>
        <taxon>Mycoplasmatota</taxon>
        <taxon>Mollicutes</taxon>
        <taxon>Anaeroplasmatales</taxon>
        <taxon>Anaeroplasmataceae</taxon>
        <taxon>Anaeroplasma</taxon>
    </lineage>
</organism>
<dbReference type="Proteomes" id="UP000266506">
    <property type="component" value="Unassembled WGS sequence"/>
</dbReference>
<feature type="transmembrane region" description="Helical" evidence="10">
    <location>
        <begin position="17"/>
        <end position="38"/>
    </location>
</feature>
<dbReference type="Pfam" id="PF02457">
    <property type="entry name" value="DAC"/>
    <property type="match status" value="1"/>
</dbReference>
<comment type="function">
    <text evidence="10">Catalyzes the condensation of 2 ATP molecules into cyclic di-AMP (c-di-AMP), a second messenger used to regulate differing processes in different bacteria.</text>
</comment>
<accession>A0A397QT50</accession>
<dbReference type="GO" id="GO:0106408">
    <property type="term" value="F:diadenylate cyclase activity"/>
    <property type="evidence" value="ECO:0007669"/>
    <property type="project" value="UniProtKB-EC"/>
</dbReference>
<comment type="caution">
    <text evidence="10">Lacks conserved residue(s) required for the propagation of feature annotation.</text>
</comment>
<dbReference type="EMBL" id="QXEV01000041">
    <property type="protein sequence ID" value="RIA64750.1"/>
    <property type="molecule type" value="Genomic_DNA"/>
</dbReference>
<dbReference type="HAMAP" id="MF_01499">
    <property type="entry name" value="DacA"/>
    <property type="match status" value="1"/>
</dbReference>
<feature type="transmembrane region" description="Helical" evidence="10">
    <location>
        <begin position="71"/>
        <end position="90"/>
    </location>
</feature>
<name>A0A397QT50_9MOLU</name>
<evidence type="ECO:0000256" key="10">
    <source>
        <dbReference type="HAMAP-Rule" id="MF_01499"/>
    </source>
</evidence>
<dbReference type="EC" id="2.7.7.85" evidence="10"/>
<comment type="catalytic activity">
    <reaction evidence="1 10">
        <text>2 ATP = 3',3'-c-di-AMP + 2 diphosphate</text>
        <dbReference type="Rhea" id="RHEA:35655"/>
        <dbReference type="ChEBI" id="CHEBI:30616"/>
        <dbReference type="ChEBI" id="CHEBI:33019"/>
        <dbReference type="ChEBI" id="CHEBI:71500"/>
        <dbReference type="EC" id="2.7.7.85"/>
    </reaction>
</comment>
<dbReference type="Gene3D" id="3.40.1700.10">
    <property type="entry name" value="DNA integrity scanning protein, DisA, N-terminal domain"/>
    <property type="match status" value="1"/>
</dbReference>
<keyword evidence="7 10" id="KW-0067">ATP-binding</keyword>
<dbReference type="PIRSF" id="PIRSF004793">
    <property type="entry name" value="UCP004793"/>
    <property type="match status" value="1"/>
</dbReference>
<dbReference type="PANTHER" id="PTHR34185">
    <property type="entry name" value="DIADENYLATE CYCLASE"/>
    <property type="match status" value="1"/>
</dbReference>
<keyword evidence="5 10" id="KW-0548">Nucleotidyltransferase</keyword>
<evidence type="ECO:0000256" key="5">
    <source>
        <dbReference type="ARBA" id="ARBA00022695"/>
    </source>
</evidence>
<keyword evidence="13" id="KW-1185">Reference proteome</keyword>
<dbReference type="InterPro" id="IPR003390">
    <property type="entry name" value="DNA_integrity_scan_DisA_N"/>
</dbReference>
<dbReference type="FunCoup" id="A0A397QT50">
    <property type="interactions" value="42"/>
</dbReference>
<proteinExistence type="inferred from homology"/>
<protein>
    <recommendedName>
        <fullName evidence="10">Diadenylate cyclase</fullName>
        <shortName evidence="10">DAC</shortName>
        <ecNumber evidence="10">2.7.7.85</ecNumber>
    </recommendedName>
    <alternativeName>
        <fullName evidence="10">Cyclic-di-AMP synthase</fullName>
        <shortName evidence="10">c-di-AMP synthase</shortName>
    </alternativeName>
</protein>
<gene>
    <name evidence="10" type="primary">dacA</name>
    <name evidence="12" type="ORF">EI71_01941</name>
</gene>
<feature type="domain" description="DAC" evidence="11">
    <location>
        <begin position="90"/>
        <end position="249"/>
    </location>
</feature>
<dbReference type="PROSITE" id="PS51794">
    <property type="entry name" value="DAC"/>
    <property type="match status" value="1"/>
</dbReference>
<dbReference type="GO" id="GO:0004016">
    <property type="term" value="F:adenylate cyclase activity"/>
    <property type="evidence" value="ECO:0007669"/>
    <property type="project" value="UniProtKB-UniRule"/>
</dbReference>
<dbReference type="OrthoDB" id="9807385at2"/>
<evidence type="ECO:0000256" key="9">
    <source>
        <dbReference type="ARBA" id="ARBA00023136"/>
    </source>
</evidence>
<evidence type="ECO:0000313" key="13">
    <source>
        <dbReference type="Proteomes" id="UP000266506"/>
    </source>
</evidence>
<keyword evidence="4 10" id="KW-0812">Transmembrane</keyword>
<keyword evidence="8 10" id="KW-1133">Transmembrane helix</keyword>
<comment type="caution">
    <text evidence="12">The sequence shown here is derived from an EMBL/GenBank/DDBJ whole genome shotgun (WGS) entry which is preliminary data.</text>
</comment>
<reference evidence="12 13" key="1">
    <citation type="submission" date="2018-08" db="EMBL/GenBank/DDBJ databases">
        <title>Genomic Encyclopedia of Archaeal and Bacterial Type Strains, Phase II (KMG-II): from individual species to whole genera.</title>
        <authorList>
            <person name="Goeker M."/>
        </authorList>
    </citation>
    <scope>NUCLEOTIDE SEQUENCE [LARGE SCALE GENOMIC DNA]</scope>
    <source>
        <strain evidence="12 13">ATCC 27112</strain>
    </source>
</reference>
<dbReference type="InterPro" id="IPR034701">
    <property type="entry name" value="CdaA"/>
</dbReference>
<evidence type="ECO:0000256" key="3">
    <source>
        <dbReference type="ARBA" id="ARBA00022679"/>
    </source>
</evidence>
<evidence type="ECO:0000256" key="2">
    <source>
        <dbReference type="ARBA" id="ARBA00022475"/>
    </source>
</evidence>
<dbReference type="GO" id="GO:0006171">
    <property type="term" value="P:cAMP biosynthetic process"/>
    <property type="evidence" value="ECO:0007669"/>
    <property type="project" value="InterPro"/>
</dbReference>
<keyword evidence="9 10" id="KW-0472">Membrane</keyword>
<comment type="subunit">
    <text evidence="10">Probably a homodimer.</text>
</comment>
<evidence type="ECO:0000259" key="11">
    <source>
        <dbReference type="PROSITE" id="PS51794"/>
    </source>
</evidence>
<evidence type="ECO:0000256" key="1">
    <source>
        <dbReference type="ARBA" id="ARBA00000877"/>
    </source>
</evidence>
<dbReference type="InParanoid" id="A0A397QT50"/>
<keyword evidence="3 10" id="KW-0808">Transferase</keyword>
<keyword evidence="2 10" id="KW-1003">Cell membrane</keyword>
<evidence type="ECO:0000256" key="4">
    <source>
        <dbReference type="ARBA" id="ARBA00022692"/>
    </source>
</evidence>
<evidence type="ECO:0000256" key="6">
    <source>
        <dbReference type="ARBA" id="ARBA00022741"/>
    </source>
</evidence>
<dbReference type="SUPFAM" id="SSF143597">
    <property type="entry name" value="YojJ-like"/>
    <property type="match status" value="1"/>
</dbReference>
<evidence type="ECO:0000256" key="7">
    <source>
        <dbReference type="ARBA" id="ARBA00022840"/>
    </source>
</evidence>
<dbReference type="PANTHER" id="PTHR34185:SF1">
    <property type="entry name" value="DIADENYLATE CYCLASE"/>
    <property type="match status" value="1"/>
</dbReference>
<dbReference type="GO" id="GO:0005524">
    <property type="term" value="F:ATP binding"/>
    <property type="evidence" value="ECO:0007669"/>
    <property type="project" value="UniProtKB-UniRule"/>
</dbReference>
<comment type="similarity">
    <text evidence="10">Belongs to the adenylate cyclase family. DacA/CdaA subfamily.</text>
</comment>
<dbReference type="InterPro" id="IPR036888">
    <property type="entry name" value="DNA_integrity_DisA_N_sf"/>
</dbReference>
<dbReference type="InterPro" id="IPR050338">
    <property type="entry name" value="DisA"/>
</dbReference>
<sequence>MIDEFFNKIKTFFDQNLVARMILDGWLTLIIVSVLVLLALKFRKALSLIIIGLIIFAFYGVAKFLNLPIAGPVYTTAMGCYILASIIILAPELRKIMEVQPKSSDQQKALVVSSTQATIEAVTEAVFNMSSLKVGALITFEQHYSLQQYAERAISLNADVSRELLEQIFIKDSPLHDGGVIIRGNKIVCAAAYYTLTQVDLDKTIGSRHRAGIGVSEITDSLTIIVSEETGDVHVANSGFMKSMNNKNELIEYLSTYLGKTTV</sequence>
<feature type="transmembrane region" description="Helical" evidence="10">
    <location>
        <begin position="45"/>
        <end position="65"/>
    </location>
</feature>
<evidence type="ECO:0000256" key="8">
    <source>
        <dbReference type="ARBA" id="ARBA00022989"/>
    </source>
</evidence>
<dbReference type="RefSeq" id="WP_119016981.1">
    <property type="nucleotide sequence ID" value="NZ_QXEV01000041.1"/>
</dbReference>
<dbReference type="AlphaFoldDB" id="A0A397QT50"/>
<evidence type="ECO:0000313" key="12">
    <source>
        <dbReference type="EMBL" id="RIA64750.1"/>
    </source>
</evidence>